<dbReference type="AlphaFoldDB" id="A0A8H7AEV4"/>
<feature type="region of interest" description="Disordered" evidence="1">
    <location>
        <begin position="1"/>
        <end position="90"/>
    </location>
</feature>
<dbReference type="OrthoDB" id="5378435at2759"/>
<feature type="compositionally biased region" description="Polar residues" evidence="1">
    <location>
        <begin position="63"/>
        <end position="90"/>
    </location>
</feature>
<feature type="region of interest" description="Disordered" evidence="1">
    <location>
        <begin position="289"/>
        <end position="337"/>
    </location>
</feature>
<feature type="compositionally biased region" description="Basic residues" evidence="1">
    <location>
        <begin position="44"/>
        <end position="60"/>
    </location>
</feature>
<proteinExistence type="predicted"/>
<protein>
    <submittedName>
        <fullName evidence="2">Uncharacterized protein</fullName>
    </submittedName>
</protein>
<reference evidence="2" key="1">
    <citation type="submission" date="2020-02" db="EMBL/GenBank/DDBJ databases">
        <authorList>
            <person name="Palmer J.M."/>
        </authorList>
    </citation>
    <scope>NUCLEOTIDE SEQUENCE</scope>
    <source>
        <strain evidence="2">EPUS1.4</strain>
        <tissue evidence="2">Thallus</tissue>
    </source>
</reference>
<sequence length="384" mass="42111">MAYQRLEQAASSQPQAFPTDISSYFRRPTKVVKTNSRGSSPKNLSRRRTTASHSTRHHVASKGSISNYNTPGGGSNNTVATTRPTSWHPNSAATATPMNDWMSSYQFPDSTYPTYLPNSFATTEVNGLVTPLTQPSSAESCYQEAFTPLEEMQFQNLDNTYSFPSQAGQDAFWLPQQPLTLRYPIHQPSVYQQSLPSDHQVPFTYTSAPDLNTSTAPPTPDLVAISNDAAVESGKLSVVPQTEDEVLIGMGLYDAPSPSTFTTLHERQMVLPHRGSAGKGLKLEETFHPSNEDADASESEDGLSNDEGEETEESEATDPFISAPDHQKSQPSELASHPAIATLADQSFFFENDPDDDQLQQAHDQHFTGPVWTDVYSGAPCQWI</sequence>
<comment type="caution">
    <text evidence="2">The sequence shown here is derived from an EMBL/GenBank/DDBJ whole genome shotgun (WGS) entry which is preliminary data.</text>
</comment>
<evidence type="ECO:0000313" key="3">
    <source>
        <dbReference type="Proteomes" id="UP000606974"/>
    </source>
</evidence>
<organism evidence="2 3">
    <name type="scientific">Endocarpon pusillum</name>
    <dbReference type="NCBI Taxonomy" id="364733"/>
    <lineage>
        <taxon>Eukaryota</taxon>
        <taxon>Fungi</taxon>
        <taxon>Dikarya</taxon>
        <taxon>Ascomycota</taxon>
        <taxon>Pezizomycotina</taxon>
        <taxon>Eurotiomycetes</taxon>
        <taxon>Chaetothyriomycetidae</taxon>
        <taxon>Verrucariales</taxon>
        <taxon>Verrucariaceae</taxon>
        <taxon>Endocarpon</taxon>
    </lineage>
</organism>
<keyword evidence="3" id="KW-1185">Reference proteome</keyword>
<feature type="compositionally biased region" description="Polar residues" evidence="1">
    <location>
        <begin position="32"/>
        <end position="43"/>
    </location>
</feature>
<feature type="compositionally biased region" description="Acidic residues" evidence="1">
    <location>
        <begin position="292"/>
        <end position="316"/>
    </location>
</feature>
<evidence type="ECO:0000313" key="2">
    <source>
        <dbReference type="EMBL" id="KAF7507810.1"/>
    </source>
</evidence>
<accession>A0A8H7AEV4</accession>
<feature type="compositionally biased region" description="Polar residues" evidence="1">
    <location>
        <begin position="9"/>
        <end position="22"/>
    </location>
</feature>
<evidence type="ECO:0000256" key="1">
    <source>
        <dbReference type="SAM" id="MobiDB-lite"/>
    </source>
</evidence>
<name>A0A8H7AEV4_9EURO</name>
<gene>
    <name evidence="2" type="ORF">GJ744_010111</name>
</gene>
<dbReference type="EMBL" id="JAACFV010000063">
    <property type="protein sequence ID" value="KAF7507810.1"/>
    <property type="molecule type" value="Genomic_DNA"/>
</dbReference>
<dbReference type="Proteomes" id="UP000606974">
    <property type="component" value="Unassembled WGS sequence"/>
</dbReference>